<dbReference type="GO" id="GO:0046983">
    <property type="term" value="F:protein dimerization activity"/>
    <property type="evidence" value="ECO:0007669"/>
    <property type="project" value="InterPro"/>
</dbReference>
<gene>
    <name evidence="2" type="ORF">DPMN_130346</name>
</gene>
<protein>
    <recommendedName>
        <fullName evidence="1">HAT C-terminal dimerisation domain-containing protein</fullName>
    </recommendedName>
</protein>
<comment type="caution">
    <text evidence="2">The sequence shown here is derived from an EMBL/GenBank/DDBJ whole genome shotgun (WGS) entry which is preliminary data.</text>
</comment>
<reference evidence="2" key="2">
    <citation type="submission" date="2020-11" db="EMBL/GenBank/DDBJ databases">
        <authorList>
            <person name="McCartney M.A."/>
            <person name="Auch B."/>
            <person name="Kono T."/>
            <person name="Mallez S."/>
            <person name="Becker A."/>
            <person name="Gohl D.M."/>
            <person name="Silverstein K.A.T."/>
            <person name="Koren S."/>
            <person name="Bechman K.B."/>
            <person name="Herman A."/>
            <person name="Abrahante J.E."/>
            <person name="Garbe J."/>
        </authorList>
    </citation>
    <scope>NUCLEOTIDE SEQUENCE</scope>
    <source>
        <strain evidence="2">Duluth1</strain>
        <tissue evidence="2">Whole animal</tissue>
    </source>
</reference>
<dbReference type="SUPFAM" id="SSF53098">
    <property type="entry name" value="Ribonuclease H-like"/>
    <property type="match status" value="1"/>
</dbReference>
<proteinExistence type="predicted"/>
<dbReference type="InterPro" id="IPR012337">
    <property type="entry name" value="RNaseH-like_sf"/>
</dbReference>
<evidence type="ECO:0000259" key="1">
    <source>
        <dbReference type="Pfam" id="PF05699"/>
    </source>
</evidence>
<evidence type="ECO:0000313" key="2">
    <source>
        <dbReference type="EMBL" id="KAH3828388.1"/>
    </source>
</evidence>
<dbReference type="PANTHER" id="PTHR46880:SF9">
    <property type="entry name" value="ZINC FINGER PROTEIN 862"/>
    <property type="match status" value="1"/>
</dbReference>
<organism evidence="2 3">
    <name type="scientific">Dreissena polymorpha</name>
    <name type="common">Zebra mussel</name>
    <name type="synonym">Mytilus polymorpha</name>
    <dbReference type="NCBI Taxonomy" id="45954"/>
    <lineage>
        <taxon>Eukaryota</taxon>
        <taxon>Metazoa</taxon>
        <taxon>Spiralia</taxon>
        <taxon>Lophotrochozoa</taxon>
        <taxon>Mollusca</taxon>
        <taxon>Bivalvia</taxon>
        <taxon>Autobranchia</taxon>
        <taxon>Heteroconchia</taxon>
        <taxon>Euheterodonta</taxon>
        <taxon>Imparidentia</taxon>
        <taxon>Neoheterodontei</taxon>
        <taxon>Myida</taxon>
        <taxon>Dreissenoidea</taxon>
        <taxon>Dreissenidae</taxon>
        <taxon>Dreissena</taxon>
    </lineage>
</organism>
<keyword evidence="3" id="KW-1185">Reference proteome</keyword>
<feature type="domain" description="HAT C-terminal dimerisation" evidence="1">
    <location>
        <begin position="77"/>
        <end position="142"/>
    </location>
</feature>
<dbReference type="Pfam" id="PF05699">
    <property type="entry name" value="Dimer_Tnp_hAT"/>
    <property type="match status" value="1"/>
</dbReference>
<sequence length="190" mass="21583">MSEKVSSDAKAKARAFLKLLQSRSVAYFLYYMYLLDVLTPLSGMSKMLQNRQSVLGVQHAELSSTIDVINKYTDSNKLADWISVNDVMAQKFPNILPVIDLILSISPSSAEAERGFSQLKLLKTRLGTRMTQPLLNNLLCINLEAPDVEHFDPTDAVHNWNTSGVRMRRPMFKDNKSKEQIHSMWSTLMM</sequence>
<accession>A0A9D4H6M1</accession>
<name>A0A9D4H6M1_DREPO</name>
<dbReference type="InterPro" id="IPR008906">
    <property type="entry name" value="HATC_C_dom"/>
</dbReference>
<dbReference type="AlphaFoldDB" id="A0A9D4H6M1"/>
<reference evidence="2" key="1">
    <citation type="journal article" date="2019" name="bioRxiv">
        <title>The Genome of the Zebra Mussel, Dreissena polymorpha: A Resource for Invasive Species Research.</title>
        <authorList>
            <person name="McCartney M.A."/>
            <person name="Auch B."/>
            <person name="Kono T."/>
            <person name="Mallez S."/>
            <person name="Zhang Y."/>
            <person name="Obille A."/>
            <person name="Becker A."/>
            <person name="Abrahante J.E."/>
            <person name="Garbe J."/>
            <person name="Badalamenti J.P."/>
            <person name="Herman A."/>
            <person name="Mangelson H."/>
            <person name="Liachko I."/>
            <person name="Sullivan S."/>
            <person name="Sone E.D."/>
            <person name="Koren S."/>
            <person name="Silverstein K.A.T."/>
            <person name="Beckman K.B."/>
            <person name="Gohl D.M."/>
        </authorList>
    </citation>
    <scope>NUCLEOTIDE SEQUENCE</scope>
    <source>
        <strain evidence="2">Duluth1</strain>
        <tissue evidence="2">Whole animal</tissue>
    </source>
</reference>
<dbReference type="EMBL" id="JAIWYP010000005">
    <property type="protein sequence ID" value="KAH3828388.1"/>
    <property type="molecule type" value="Genomic_DNA"/>
</dbReference>
<evidence type="ECO:0000313" key="3">
    <source>
        <dbReference type="Proteomes" id="UP000828390"/>
    </source>
</evidence>
<dbReference type="Proteomes" id="UP000828390">
    <property type="component" value="Unassembled WGS sequence"/>
</dbReference>
<dbReference type="PANTHER" id="PTHR46880">
    <property type="entry name" value="RAS-ASSOCIATING DOMAIN-CONTAINING PROTEIN"/>
    <property type="match status" value="1"/>
</dbReference>